<evidence type="ECO:0000313" key="2">
    <source>
        <dbReference type="Proteomes" id="UP000541558"/>
    </source>
</evidence>
<accession>A0A8H5FL58</accession>
<dbReference type="OrthoDB" id="412814at2759"/>
<organism evidence="1 2">
    <name type="scientific">Ephemerocybe angulata</name>
    <dbReference type="NCBI Taxonomy" id="980116"/>
    <lineage>
        <taxon>Eukaryota</taxon>
        <taxon>Fungi</taxon>
        <taxon>Dikarya</taxon>
        <taxon>Basidiomycota</taxon>
        <taxon>Agaricomycotina</taxon>
        <taxon>Agaricomycetes</taxon>
        <taxon>Agaricomycetidae</taxon>
        <taxon>Agaricales</taxon>
        <taxon>Agaricineae</taxon>
        <taxon>Psathyrellaceae</taxon>
        <taxon>Ephemerocybe</taxon>
    </lineage>
</organism>
<proteinExistence type="predicted"/>
<evidence type="ECO:0000313" key="1">
    <source>
        <dbReference type="EMBL" id="KAF5341260.1"/>
    </source>
</evidence>
<protein>
    <submittedName>
        <fullName evidence="1">Uncharacterized protein</fullName>
    </submittedName>
</protein>
<dbReference type="AlphaFoldDB" id="A0A8H5FL58"/>
<reference evidence="1 2" key="1">
    <citation type="journal article" date="2020" name="ISME J.">
        <title>Uncovering the hidden diversity of litter-decomposition mechanisms in mushroom-forming fungi.</title>
        <authorList>
            <person name="Floudas D."/>
            <person name="Bentzer J."/>
            <person name="Ahren D."/>
            <person name="Johansson T."/>
            <person name="Persson P."/>
            <person name="Tunlid A."/>
        </authorList>
    </citation>
    <scope>NUCLEOTIDE SEQUENCE [LARGE SCALE GENOMIC DNA]</scope>
    <source>
        <strain evidence="1 2">CBS 175.51</strain>
    </source>
</reference>
<keyword evidence="2" id="KW-1185">Reference proteome</keyword>
<dbReference type="Proteomes" id="UP000541558">
    <property type="component" value="Unassembled WGS sequence"/>
</dbReference>
<comment type="caution">
    <text evidence="1">The sequence shown here is derived from an EMBL/GenBank/DDBJ whole genome shotgun (WGS) entry which is preliminary data.</text>
</comment>
<gene>
    <name evidence="1" type="ORF">D9611_005986</name>
</gene>
<dbReference type="EMBL" id="JAACJK010000002">
    <property type="protein sequence ID" value="KAF5341260.1"/>
    <property type="molecule type" value="Genomic_DNA"/>
</dbReference>
<sequence>MAQSWGTSLRGRLVVVRRPGVGFWLFRTVRHRARSASSRRRRWCRVSPRVSSDYAGRKSESAVPMRRMGWWGLGVDGSRARACLEHEGLRSATDCCKHPTQSPISAVFESRYGPCTCRRVDPCRPTKDASLVLDCAEHIAARSEGGRMANASAGPGVLSRLKPIMSCTSRDAQCLRMCAKPVWVSTSVAPIEPPNSAVLVAGFAVVVGDSRRWEHPDCAR</sequence>
<name>A0A8H5FL58_9AGAR</name>